<dbReference type="EMBL" id="AP013066">
    <property type="protein sequence ID" value="BAN35638.1"/>
    <property type="molecule type" value="Genomic_DNA"/>
</dbReference>
<dbReference type="HOGENOM" id="CLU_122422_2_0_4"/>
<dbReference type="STRING" id="1163617.SCD_n01827"/>
<evidence type="ECO:0000313" key="2">
    <source>
        <dbReference type="EMBL" id="BAN35638.1"/>
    </source>
</evidence>
<reference evidence="2 3" key="1">
    <citation type="journal article" date="2012" name="Appl. Environ. Microbiol.">
        <title>Draft genome sequence of a psychrotolerant sulfur-oxidizing bacterium, Sulfuricella denitrificans skB26, and proteomic insights into cold adaptation.</title>
        <authorList>
            <person name="Watanabe T."/>
            <person name="Kojima H."/>
            <person name="Fukui M."/>
        </authorList>
    </citation>
    <scope>NUCLEOTIDE SEQUENCE [LARGE SCALE GENOMIC DNA]</scope>
    <source>
        <strain evidence="3">skB26</strain>
    </source>
</reference>
<dbReference type="RefSeq" id="WP_009204829.1">
    <property type="nucleotide sequence ID" value="NC_022357.1"/>
</dbReference>
<dbReference type="OrthoDB" id="8613985at2"/>
<proteinExistence type="predicted"/>
<dbReference type="KEGG" id="sdr:SCD_n01827"/>
<dbReference type="Proteomes" id="UP000015559">
    <property type="component" value="Chromosome"/>
</dbReference>
<dbReference type="Pfam" id="PF13682">
    <property type="entry name" value="CZB"/>
    <property type="match status" value="1"/>
</dbReference>
<evidence type="ECO:0000313" key="3">
    <source>
        <dbReference type="Proteomes" id="UP000015559"/>
    </source>
</evidence>
<organism evidence="2 3">
    <name type="scientific">Sulfuricella denitrificans (strain DSM 22764 / NBRC 105220 / skB26)</name>
    <dbReference type="NCBI Taxonomy" id="1163617"/>
    <lineage>
        <taxon>Bacteria</taxon>
        <taxon>Pseudomonadati</taxon>
        <taxon>Pseudomonadota</taxon>
        <taxon>Betaproteobacteria</taxon>
        <taxon>Nitrosomonadales</taxon>
        <taxon>Sulfuricellaceae</taxon>
        <taxon>Sulfuricella</taxon>
    </lineage>
</organism>
<dbReference type="eggNOG" id="COG0840">
    <property type="taxonomic scope" value="Bacteria"/>
</dbReference>
<dbReference type="InterPro" id="IPR025991">
    <property type="entry name" value="Chemoreceptor_zinc-bind_dom"/>
</dbReference>
<sequence length="117" mass="13176">MALKQEIDQAIEDHAAWKARFRDFINGKIELDAATVGKENLCQFGQWIEKEGERMLLPKEVHDEIFSLHAEFHRVAGTVVAKKNKGDIQGAQQDLASKGAFGRASNALMQRMLKIKL</sequence>
<evidence type="ECO:0000259" key="1">
    <source>
        <dbReference type="Pfam" id="PF13682"/>
    </source>
</evidence>
<keyword evidence="3" id="KW-1185">Reference proteome</keyword>
<name>S6ACJ9_SULDS</name>
<accession>S6ACJ9</accession>
<dbReference type="AlphaFoldDB" id="S6ACJ9"/>
<feature type="domain" description="Chemoreceptor zinc-binding" evidence="1">
    <location>
        <begin position="14"/>
        <end position="80"/>
    </location>
</feature>
<dbReference type="Gene3D" id="1.20.120.30">
    <property type="entry name" value="Aspartate receptor, ligand-binding domain"/>
    <property type="match status" value="1"/>
</dbReference>
<gene>
    <name evidence="2" type="ORF">SCD_n01827</name>
</gene>
<protein>
    <recommendedName>
        <fullName evidence="1">Chemoreceptor zinc-binding domain-containing protein</fullName>
    </recommendedName>
</protein>